<keyword evidence="3" id="KW-1185">Reference proteome</keyword>
<evidence type="ECO:0000313" key="2">
    <source>
        <dbReference type="EMBL" id="UWZ83063.1"/>
    </source>
</evidence>
<accession>A0A9J7BK72</accession>
<reference evidence="2" key="1">
    <citation type="submission" date="2021-04" db="EMBL/GenBank/DDBJ databases">
        <title>Phylogenetic analysis of Acidobacteriaceae.</title>
        <authorList>
            <person name="Qiu L."/>
            <person name="Zhang Q."/>
        </authorList>
    </citation>
    <scope>NUCLEOTIDE SEQUENCE</scope>
    <source>
        <strain evidence="2">DSM 25168</strain>
    </source>
</reference>
<name>A0A9J7BK72_9BACT</name>
<protein>
    <recommendedName>
        <fullName evidence="4">Tetratricopeptide repeat protein</fullName>
    </recommendedName>
</protein>
<dbReference type="Proteomes" id="UP001059380">
    <property type="component" value="Chromosome"/>
</dbReference>
<feature type="signal peptide" evidence="1">
    <location>
        <begin position="1"/>
        <end position="21"/>
    </location>
</feature>
<dbReference type="Gene3D" id="2.130.10.10">
    <property type="entry name" value="YVTN repeat-like/Quinoprotein amine dehydrogenase"/>
    <property type="match status" value="1"/>
</dbReference>
<keyword evidence="1" id="KW-0732">Signal</keyword>
<dbReference type="KEGG" id="orp:MOP44_21140"/>
<dbReference type="AlphaFoldDB" id="A0A9J7BK72"/>
<evidence type="ECO:0008006" key="4">
    <source>
        <dbReference type="Google" id="ProtNLM"/>
    </source>
</evidence>
<evidence type="ECO:0000313" key="3">
    <source>
        <dbReference type="Proteomes" id="UP001059380"/>
    </source>
</evidence>
<proteinExistence type="predicted"/>
<evidence type="ECO:0000256" key="1">
    <source>
        <dbReference type="SAM" id="SignalP"/>
    </source>
</evidence>
<feature type="chain" id="PRO_5039913594" description="Tetratricopeptide repeat protein" evidence="1">
    <location>
        <begin position="22"/>
        <end position="420"/>
    </location>
</feature>
<sequence>MRIAAAAIVAIIAAVAPSAPTARQQFEDMQARIRTAIKAGDQQSRIATDQELLRFLHGSPDALLALARAYVAAGDATNAVATLNRIADMGLAADNLMNGSDKAFSSLQSHPEYKGVLERFRQNQQSVSLGATAITLTDPGLLTEDIDFDPSTHTFLITSVLEHKIIRAGLDGRITDFSSSPDRWPMLAIKLDAPRNRVWATEVALDGFTSAPKEAWGRSAVLCYDLKSGKLLRRIEGPPKTALGDMVLTPDGEPILSDGQGGKLYRLIGDNLRPIESNEFISPQTPARTPGGDAILVPDYLRGIGLLNLSTQQVSWLDGSKIALNGVDGLYLHGRSLILTQNGTSPQRVLRLELDASLTRITNSKVIDQSPAQTDPTHGVVVGNDFYYIANSGWGQLDDHGDVKPGSRLTSARIMHYSLK</sequence>
<dbReference type="EMBL" id="CP093313">
    <property type="protein sequence ID" value="UWZ83063.1"/>
    <property type="molecule type" value="Genomic_DNA"/>
</dbReference>
<gene>
    <name evidence="2" type="ORF">MOP44_21140</name>
</gene>
<dbReference type="InterPro" id="IPR015943">
    <property type="entry name" value="WD40/YVTN_repeat-like_dom_sf"/>
</dbReference>
<organism evidence="2 3">
    <name type="scientific">Occallatibacter riparius</name>
    <dbReference type="NCBI Taxonomy" id="1002689"/>
    <lineage>
        <taxon>Bacteria</taxon>
        <taxon>Pseudomonadati</taxon>
        <taxon>Acidobacteriota</taxon>
        <taxon>Terriglobia</taxon>
        <taxon>Terriglobales</taxon>
        <taxon>Acidobacteriaceae</taxon>
        <taxon>Occallatibacter</taxon>
    </lineage>
</organism>
<dbReference type="RefSeq" id="WP_260792396.1">
    <property type="nucleotide sequence ID" value="NZ_CP093313.1"/>
</dbReference>
<dbReference type="SUPFAM" id="SSF63829">
    <property type="entry name" value="Calcium-dependent phosphotriesterase"/>
    <property type="match status" value="1"/>
</dbReference>